<proteinExistence type="predicted"/>
<sequence>MPTYVKFLKDTISPRKKQLGLEIIPLIPIASKSCQPGRRLNVQDTKPLEIPCTINHHTAVKAICDPGSQVNIMPRSVAQQLTTGNEQIAEIGF</sequence>
<reference evidence="1" key="1">
    <citation type="submission" date="2023-10" db="EMBL/GenBank/DDBJ databases">
        <title>Chromosome-level genome of the transformable northern wattle, Acacia crassicarpa.</title>
        <authorList>
            <person name="Massaro I."/>
            <person name="Sinha N.R."/>
            <person name="Poethig S."/>
            <person name="Leichty A.R."/>
        </authorList>
    </citation>
    <scope>NUCLEOTIDE SEQUENCE</scope>
    <source>
        <strain evidence="1">Acra3RX</strain>
        <tissue evidence="1">Leaf</tissue>
    </source>
</reference>
<organism evidence="1 2">
    <name type="scientific">Acacia crassicarpa</name>
    <name type="common">northern wattle</name>
    <dbReference type="NCBI Taxonomy" id="499986"/>
    <lineage>
        <taxon>Eukaryota</taxon>
        <taxon>Viridiplantae</taxon>
        <taxon>Streptophyta</taxon>
        <taxon>Embryophyta</taxon>
        <taxon>Tracheophyta</taxon>
        <taxon>Spermatophyta</taxon>
        <taxon>Magnoliopsida</taxon>
        <taxon>eudicotyledons</taxon>
        <taxon>Gunneridae</taxon>
        <taxon>Pentapetalae</taxon>
        <taxon>rosids</taxon>
        <taxon>fabids</taxon>
        <taxon>Fabales</taxon>
        <taxon>Fabaceae</taxon>
        <taxon>Caesalpinioideae</taxon>
        <taxon>mimosoid clade</taxon>
        <taxon>Acacieae</taxon>
        <taxon>Acacia</taxon>
    </lineage>
</organism>
<dbReference type="Proteomes" id="UP001293593">
    <property type="component" value="Unassembled WGS sequence"/>
</dbReference>
<name>A0AAE1MFP2_9FABA</name>
<comment type="caution">
    <text evidence="1">The sequence shown here is derived from an EMBL/GenBank/DDBJ whole genome shotgun (WGS) entry which is preliminary data.</text>
</comment>
<dbReference type="InterPro" id="IPR021109">
    <property type="entry name" value="Peptidase_aspartic_dom_sf"/>
</dbReference>
<accession>A0AAE1MFP2</accession>
<gene>
    <name evidence="1" type="ORF">QN277_007722</name>
</gene>
<protein>
    <submittedName>
        <fullName evidence="1">Uncharacterized protein</fullName>
    </submittedName>
</protein>
<keyword evidence="2" id="KW-1185">Reference proteome</keyword>
<evidence type="ECO:0000313" key="1">
    <source>
        <dbReference type="EMBL" id="KAK4258251.1"/>
    </source>
</evidence>
<evidence type="ECO:0000313" key="2">
    <source>
        <dbReference type="Proteomes" id="UP001293593"/>
    </source>
</evidence>
<dbReference type="AlphaFoldDB" id="A0AAE1MFP2"/>
<dbReference type="Gene3D" id="2.40.70.10">
    <property type="entry name" value="Acid Proteases"/>
    <property type="match status" value="1"/>
</dbReference>
<dbReference type="EMBL" id="JAWXYG010000012">
    <property type="protein sequence ID" value="KAK4258251.1"/>
    <property type="molecule type" value="Genomic_DNA"/>
</dbReference>